<proteinExistence type="predicted"/>
<dbReference type="InterPro" id="IPR009056">
    <property type="entry name" value="Cyt_c-like_dom"/>
</dbReference>
<dbReference type="Pfam" id="PF03150">
    <property type="entry name" value="CCP_MauG"/>
    <property type="match status" value="1"/>
</dbReference>
<dbReference type="PANTHER" id="PTHR30600">
    <property type="entry name" value="CYTOCHROME C PEROXIDASE-RELATED"/>
    <property type="match status" value="1"/>
</dbReference>
<evidence type="ECO:0000256" key="5">
    <source>
        <dbReference type="ARBA" id="ARBA00023002"/>
    </source>
</evidence>
<keyword evidence="2" id="KW-0349">Heme</keyword>
<dbReference type="GO" id="GO:0004130">
    <property type="term" value="F:cytochrome-c peroxidase activity"/>
    <property type="evidence" value="ECO:0007669"/>
    <property type="project" value="TreeGrafter"/>
</dbReference>
<dbReference type="AlphaFoldDB" id="A0A0F9QCW4"/>
<reference evidence="8" key="1">
    <citation type="journal article" date="2015" name="Nature">
        <title>Complex archaea that bridge the gap between prokaryotes and eukaryotes.</title>
        <authorList>
            <person name="Spang A."/>
            <person name="Saw J.H."/>
            <person name="Jorgensen S.L."/>
            <person name="Zaremba-Niedzwiedzka K."/>
            <person name="Martijn J."/>
            <person name="Lind A.E."/>
            <person name="van Eijk R."/>
            <person name="Schleper C."/>
            <person name="Guy L."/>
            <person name="Ettema T.J."/>
        </authorList>
    </citation>
    <scope>NUCLEOTIDE SEQUENCE</scope>
</reference>
<keyword evidence="4" id="KW-0732">Signal</keyword>
<dbReference type="GO" id="GO:0046872">
    <property type="term" value="F:metal ion binding"/>
    <property type="evidence" value="ECO:0007669"/>
    <property type="project" value="UniProtKB-KW"/>
</dbReference>
<dbReference type="PANTHER" id="PTHR30600:SF10">
    <property type="entry name" value="BLL6722 PROTEIN"/>
    <property type="match status" value="1"/>
</dbReference>
<evidence type="ECO:0000256" key="3">
    <source>
        <dbReference type="ARBA" id="ARBA00022723"/>
    </source>
</evidence>
<evidence type="ECO:0000313" key="8">
    <source>
        <dbReference type="EMBL" id="KKN40384.1"/>
    </source>
</evidence>
<accession>A0A0F9QCW4</accession>
<comment type="subcellular location">
    <subcellularLocation>
        <location evidence="1">Cell envelope</location>
    </subcellularLocation>
</comment>
<dbReference type="GO" id="GO:0020037">
    <property type="term" value="F:heme binding"/>
    <property type="evidence" value="ECO:0007669"/>
    <property type="project" value="InterPro"/>
</dbReference>
<gene>
    <name evidence="8" type="ORF">LCGC14_0733900</name>
</gene>
<evidence type="ECO:0000256" key="4">
    <source>
        <dbReference type="ARBA" id="ARBA00022729"/>
    </source>
</evidence>
<feature type="domain" description="Cytochrome c" evidence="7">
    <location>
        <begin position="290"/>
        <end position="457"/>
    </location>
</feature>
<keyword evidence="3" id="KW-0479">Metal-binding</keyword>
<evidence type="ECO:0000259" key="7">
    <source>
        <dbReference type="PROSITE" id="PS51007"/>
    </source>
</evidence>
<dbReference type="InterPro" id="IPR036909">
    <property type="entry name" value="Cyt_c-like_dom_sf"/>
</dbReference>
<name>A0A0F9QCW4_9ZZZZ</name>
<keyword evidence="6" id="KW-0408">Iron</keyword>
<comment type="caution">
    <text evidence="8">The sequence shown here is derived from an EMBL/GenBank/DDBJ whole genome shotgun (WGS) entry which is preliminary data.</text>
</comment>
<dbReference type="InterPro" id="IPR051395">
    <property type="entry name" value="Cytochrome_c_Peroxidase/MauG"/>
</dbReference>
<evidence type="ECO:0000256" key="2">
    <source>
        <dbReference type="ARBA" id="ARBA00022617"/>
    </source>
</evidence>
<evidence type="ECO:0000256" key="1">
    <source>
        <dbReference type="ARBA" id="ARBA00004196"/>
    </source>
</evidence>
<organism evidence="8">
    <name type="scientific">marine sediment metagenome</name>
    <dbReference type="NCBI Taxonomy" id="412755"/>
    <lineage>
        <taxon>unclassified sequences</taxon>
        <taxon>metagenomes</taxon>
        <taxon>ecological metagenomes</taxon>
    </lineage>
</organism>
<feature type="domain" description="Cytochrome c" evidence="7">
    <location>
        <begin position="71"/>
        <end position="188"/>
    </location>
</feature>
<dbReference type="EMBL" id="LAZR01001709">
    <property type="protein sequence ID" value="KKN40384.1"/>
    <property type="molecule type" value="Genomic_DNA"/>
</dbReference>
<dbReference type="Gene3D" id="1.10.760.10">
    <property type="entry name" value="Cytochrome c-like domain"/>
    <property type="match status" value="2"/>
</dbReference>
<evidence type="ECO:0000256" key="6">
    <source>
        <dbReference type="ARBA" id="ARBA00023004"/>
    </source>
</evidence>
<dbReference type="PROSITE" id="PS51007">
    <property type="entry name" value="CYTC"/>
    <property type="match status" value="2"/>
</dbReference>
<dbReference type="GO" id="GO:0030313">
    <property type="term" value="C:cell envelope"/>
    <property type="evidence" value="ECO:0007669"/>
    <property type="project" value="UniProtKB-SubCell"/>
</dbReference>
<sequence length="483" mass="52369">MTYHKSNFYGNCEQASEPMHGLVRLMKLGIEELMTRLWAITFLFAIGPVASLADPLPDPITENMFIPVNRDEAILGQLLFYDPILSGNRNIACATCHHPYFATSDGVSLGLGEGGIGVGPKRRGDAKNMPVQRVPRNSPALFNLGANQFTVLFHDGRIEVFSDMPSGFRTPMDDDMLDGFDSILSAQTMFPVLSPDEMAGHHAENDVAKAVRQGLITGNGGAWDLLAKRVAAIPEYAQRFKAVYDHIDAANQIRFTDISNAIAKFIAQEWRSDTSPFDAYLRDPSVLLPPGAEAGMNLFYGKAKCSACHSGAFQTDHKFYAMAAPQLGPGKAATFENHAKDTGRMRVTGDSADAYAFRTPSLRNVMQTGPWGHAGSHSEMMGFLADHLDPSAAIERFANQGTERSGVLLPPLDVDDWREMDDPIARANIRKATVVKVPVALDNAEIASLVSFLRSLDDPQALSGRMGIPPTVPSGLSVGGFGD</sequence>
<dbReference type="GO" id="GO:0009055">
    <property type="term" value="F:electron transfer activity"/>
    <property type="evidence" value="ECO:0007669"/>
    <property type="project" value="InterPro"/>
</dbReference>
<dbReference type="SUPFAM" id="SSF46626">
    <property type="entry name" value="Cytochrome c"/>
    <property type="match status" value="2"/>
</dbReference>
<keyword evidence="5" id="KW-0560">Oxidoreductase</keyword>
<protein>
    <recommendedName>
        <fullName evidence="7">Cytochrome c domain-containing protein</fullName>
    </recommendedName>
</protein>
<dbReference type="InterPro" id="IPR004852">
    <property type="entry name" value="Di-haem_cyt_c_peroxidsae"/>
</dbReference>